<accession>A0ABN3VTM2</accession>
<dbReference type="InterPro" id="IPR036291">
    <property type="entry name" value="NAD(P)-bd_dom_sf"/>
</dbReference>
<keyword evidence="1" id="KW-0560">Oxidoreductase</keyword>
<dbReference type="InterPro" id="IPR002347">
    <property type="entry name" value="SDR_fam"/>
</dbReference>
<name>A0ABN3VTM2_9ACTN</name>
<dbReference type="CDD" id="cd05327">
    <property type="entry name" value="retinol-DH_like_SDR_c_like"/>
    <property type="match status" value="1"/>
</dbReference>
<evidence type="ECO:0000313" key="3">
    <source>
        <dbReference type="Proteomes" id="UP001500831"/>
    </source>
</evidence>
<dbReference type="PRINTS" id="PR00081">
    <property type="entry name" value="GDHRDH"/>
</dbReference>
<dbReference type="PANTHER" id="PTHR43157:SF31">
    <property type="entry name" value="PHOSPHATIDYLINOSITOL-GLYCAN BIOSYNTHESIS CLASS F PROTEIN"/>
    <property type="match status" value="1"/>
</dbReference>
<dbReference type="SUPFAM" id="SSF51735">
    <property type="entry name" value="NAD(P)-binding Rossmann-fold domains"/>
    <property type="match status" value="1"/>
</dbReference>
<dbReference type="PANTHER" id="PTHR43157">
    <property type="entry name" value="PHOSPHATIDYLINOSITOL-GLYCAN BIOSYNTHESIS CLASS F PROTEIN-RELATED"/>
    <property type="match status" value="1"/>
</dbReference>
<dbReference type="Proteomes" id="UP001500831">
    <property type="component" value="Unassembled WGS sequence"/>
</dbReference>
<dbReference type="Gene3D" id="3.40.50.720">
    <property type="entry name" value="NAD(P)-binding Rossmann-like Domain"/>
    <property type="match status" value="1"/>
</dbReference>
<gene>
    <name evidence="2" type="ORF">GCM10010517_14560</name>
</gene>
<keyword evidence="3" id="KW-1185">Reference proteome</keyword>
<proteinExistence type="predicted"/>
<protein>
    <submittedName>
        <fullName evidence="2">SDR family NAD(P)-dependent oxidoreductase</fullName>
    </submittedName>
</protein>
<dbReference type="RefSeq" id="WP_344969075.1">
    <property type="nucleotide sequence ID" value="NZ_BAAAVI010000007.1"/>
</dbReference>
<dbReference type="NCBIfam" id="NF004846">
    <property type="entry name" value="PRK06197.1"/>
    <property type="match status" value="1"/>
</dbReference>
<dbReference type="Pfam" id="PF00106">
    <property type="entry name" value="adh_short"/>
    <property type="match status" value="1"/>
</dbReference>
<sequence length="288" mass="30118">MWTPDDIPDLTGRTAVVTGATGGIGLPTALELARHGARVVLTARDPGRGRAALETIRSAVPGAAVEIGALDLADLGSVRAFAATVEEPLDLLVNNAGIGMIPRRTTADGFEAQFGTNHLGHFALTGLLLPRLLARPGARVVTVSSDAHAMGRIDFDDLGLERRYGRFSAYGRSKLANLLFATELQRRADAAGVGLLSLASHPGATATGIVKLGPVNALLRLVMQSPAKGAVPSLYAATSPDAKGGEFVGPGLKAVRRSPQATDTALARRLWEVSEELTGVRFEVARQH</sequence>
<dbReference type="EMBL" id="BAAAVI010000007">
    <property type="protein sequence ID" value="GAA2856274.1"/>
    <property type="molecule type" value="Genomic_DNA"/>
</dbReference>
<evidence type="ECO:0000256" key="1">
    <source>
        <dbReference type="ARBA" id="ARBA00023002"/>
    </source>
</evidence>
<comment type="caution">
    <text evidence="2">The sequence shown here is derived from an EMBL/GenBank/DDBJ whole genome shotgun (WGS) entry which is preliminary data.</text>
</comment>
<evidence type="ECO:0000313" key="2">
    <source>
        <dbReference type="EMBL" id="GAA2856274.1"/>
    </source>
</evidence>
<reference evidence="2 3" key="1">
    <citation type="journal article" date="2019" name="Int. J. Syst. Evol. Microbiol.">
        <title>The Global Catalogue of Microorganisms (GCM) 10K type strain sequencing project: providing services to taxonomists for standard genome sequencing and annotation.</title>
        <authorList>
            <consortium name="The Broad Institute Genomics Platform"/>
            <consortium name="The Broad Institute Genome Sequencing Center for Infectious Disease"/>
            <person name="Wu L."/>
            <person name="Ma J."/>
        </authorList>
    </citation>
    <scope>NUCLEOTIDE SEQUENCE [LARGE SCALE GENOMIC DNA]</scope>
    <source>
        <strain evidence="2 3">JCM 6242</strain>
    </source>
</reference>
<organism evidence="2 3">
    <name type="scientific">Streptosporangium fragile</name>
    <dbReference type="NCBI Taxonomy" id="46186"/>
    <lineage>
        <taxon>Bacteria</taxon>
        <taxon>Bacillati</taxon>
        <taxon>Actinomycetota</taxon>
        <taxon>Actinomycetes</taxon>
        <taxon>Streptosporangiales</taxon>
        <taxon>Streptosporangiaceae</taxon>
        <taxon>Streptosporangium</taxon>
    </lineage>
</organism>